<evidence type="ECO:0000256" key="2">
    <source>
        <dbReference type="ARBA" id="ARBA00008193"/>
    </source>
</evidence>
<keyword evidence="3" id="KW-1003">Cell membrane</keyword>
<dbReference type="RefSeq" id="WP_055945105.1">
    <property type="nucleotide sequence ID" value="NZ_JAQDCV010000007.1"/>
</dbReference>
<proteinExistence type="inferred from homology"/>
<feature type="transmembrane region" description="Helical" evidence="7">
    <location>
        <begin position="6"/>
        <end position="24"/>
    </location>
</feature>
<name>A0AAW3JS07_9FIRM</name>
<feature type="domain" description="Glycine transporter" evidence="8">
    <location>
        <begin position="106"/>
        <end position="182"/>
    </location>
</feature>
<sequence>MNDLIDVLDIIGVIAFAISGAMTAIKKRMDLLGVCVLGIVTAVGGGITRDVLLGNTPPSVFKNPRDVSIAAVVSCLVFIFMIMNASEHTKNPSEKFVEIYENILMFSDAVGLGAFTVIGIDVAKKTVSDYNTNTFLLIFVGVITGVGGGVLRDIMSGMIPYIFKKHIYAVASAVGAGAYIVIDNYIGRNTAIVGCSVLVVVVRVLAAHFEWNLPKIKYGE</sequence>
<reference evidence="9 10" key="1">
    <citation type="submission" date="2015-10" db="EMBL/GenBank/DDBJ databases">
        <title>Butyribacter intestini gen. nov., sp. nov., a butyric acid-producing bacterium of the family Lachnospiraceae isolated from the human faeces.</title>
        <authorList>
            <person name="Zou Y."/>
            <person name="Xue W."/>
            <person name="Luo G."/>
            <person name="Lv M."/>
        </authorList>
    </citation>
    <scope>NUCLEOTIDE SEQUENCE [LARGE SCALE GENOMIC DNA]</scope>
    <source>
        <strain evidence="9 10">TF01-11</strain>
    </source>
</reference>
<dbReference type="Pfam" id="PF03458">
    <property type="entry name" value="Gly_transporter"/>
    <property type="match status" value="2"/>
</dbReference>
<evidence type="ECO:0000313" key="10">
    <source>
        <dbReference type="Proteomes" id="UP000050833"/>
    </source>
</evidence>
<dbReference type="PANTHER" id="PTHR30506">
    <property type="entry name" value="INNER MEMBRANE PROTEIN"/>
    <property type="match status" value="1"/>
</dbReference>
<evidence type="ECO:0000256" key="3">
    <source>
        <dbReference type="ARBA" id="ARBA00022475"/>
    </source>
</evidence>
<evidence type="ECO:0000256" key="1">
    <source>
        <dbReference type="ARBA" id="ARBA00004651"/>
    </source>
</evidence>
<dbReference type="GO" id="GO:0005886">
    <property type="term" value="C:plasma membrane"/>
    <property type="evidence" value="ECO:0007669"/>
    <property type="project" value="UniProtKB-SubCell"/>
</dbReference>
<evidence type="ECO:0000256" key="6">
    <source>
        <dbReference type="ARBA" id="ARBA00023136"/>
    </source>
</evidence>
<comment type="caution">
    <text evidence="9">The sequence shown here is derived from an EMBL/GenBank/DDBJ whole genome shotgun (WGS) entry which is preliminary data.</text>
</comment>
<feature type="transmembrane region" description="Helical" evidence="7">
    <location>
        <begin position="167"/>
        <end position="185"/>
    </location>
</feature>
<comment type="subcellular location">
    <subcellularLocation>
        <location evidence="1">Cell membrane</location>
        <topology evidence="1">Multi-pass membrane protein</topology>
    </subcellularLocation>
</comment>
<protein>
    <recommendedName>
        <fullName evidence="8">Glycine transporter domain-containing protein</fullName>
    </recommendedName>
</protein>
<organism evidence="9 10">
    <name type="scientific">Butyribacter intestini</name>
    <dbReference type="NCBI Taxonomy" id="1703332"/>
    <lineage>
        <taxon>Bacteria</taxon>
        <taxon>Bacillati</taxon>
        <taxon>Bacillota</taxon>
        <taxon>Clostridia</taxon>
        <taxon>Lachnospirales</taxon>
        <taxon>Lachnospiraceae</taxon>
        <taxon>Butyribacter</taxon>
    </lineage>
</organism>
<evidence type="ECO:0000313" key="9">
    <source>
        <dbReference type="EMBL" id="KQC85309.1"/>
    </source>
</evidence>
<dbReference type="AlphaFoldDB" id="A0AAW3JS07"/>
<evidence type="ECO:0000256" key="7">
    <source>
        <dbReference type="SAM" id="Phobius"/>
    </source>
</evidence>
<dbReference type="InterPro" id="IPR005115">
    <property type="entry name" value="Gly_transporter"/>
</dbReference>
<keyword evidence="5 7" id="KW-1133">Transmembrane helix</keyword>
<gene>
    <name evidence="9" type="ORF">APZ18_11525</name>
</gene>
<dbReference type="Proteomes" id="UP000050833">
    <property type="component" value="Unassembled WGS sequence"/>
</dbReference>
<feature type="transmembrane region" description="Helical" evidence="7">
    <location>
        <begin position="67"/>
        <end position="83"/>
    </location>
</feature>
<accession>A0AAW3JS07</accession>
<feature type="domain" description="Glycine transporter" evidence="8">
    <location>
        <begin position="7"/>
        <end position="80"/>
    </location>
</feature>
<dbReference type="EMBL" id="LLKB01000005">
    <property type="protein sequence ID" value="KQC85309.1"/>
    <property type="molecule type" value="Genomic_DNA"/>
</dbReference>
<comment type="similarity">
    <text evidence="2">Belongs to the UPF0126 family.</text>
</comment>
<evidence type="ECO:0000256" key="5">
    <source>
        <dbReference type="ARBA" id="ARBA00022989"/>
    </source>
</evidence>
<keyword evidence="4 7" id="KW-0812">Transmembrane</keyword>
<evidence type="ECO:0000259" key="8">
    <source>
        <dbReference type="Pfam" id="PF03458"/>
    </source>
</evidence>
<keyword evidence="6 7" id="KW-0472">Membrane</keyword>
<feature type="transmembrane region" description="Helical" evidence="7">
    <location>
        <begin position="31"/>
        <end position="47"/>
    </location>
</feature>
<feature type="transmembrane region" description="Helical" evidence="7">
    <location>
        <begin position="191"/>
        <end position="209"/>
    </location>
</feature>
<dbReference type="PANTHER" id="PTHR30506:SF3">
    <property type="entry name" value="UPF0126 INNER MEMBRANE PROTEIN YADS-RELATED"/>
    <property type="match status" value="1"/>
</dbReference>
<keyword evidence="10" id="KW-1185">Reference proteome</keyword>
<evidence type="ECO:0000256" key="4">
    <source>
        <dbReference type="ARBA" id="ARBA00022692"/>
    </source>
</evidence>
<feature type="transmembrane region" description="Helical" evidence="7">
    <location>
        <begin position="103"/>
        <end position="123"/>
    </location>
</feature>
<feature type="transmembrane region" description="Helical" evidence="7">
    <location>
        <begin position="135"/>
        <end position="155"/>
    </location>
</feature>